<organism evidence="1">
    <name type="scientific">marine sediment metagenome</name>
    <dbReference type="NCBI Taxonomy" id="412755"/>
    <lineage>
        <taxon>unclassified sequences</taxon>
        <taxon>metagenomes</taxon>
        <taxon>ecological metagenomes</taxon>
    </lineage>
</organism>
<reference evidence="1" key="1">
    <citation type="journal article" date="2014" name="Front. Microbiol.">
        <title>High frequency of phylogenetically diverse reductive dehalogenase-homologous genes in deep subseafloor sedimentary metagenomes.</title>
        <authorList>
            <person name="Kawai M."/>
            <person name="Futagami T."/>
            <person name="Toyoda A."/>
            <person name="Takaki Y."/>
            <person name="Nishi S."/>
            <person name="Hori S."/>
            <person name="Arai W."/>
            <person name="Tsubouchi T."/>
            <person name="Morono Y."/>
            <person name="Uchiyama I."/>
            <person name="Ito T."/>
            <person name="Fujiyama A."/>
            <person name="Inagaki F."/>
            <person name="Takami H."/>
        </authorList>
    </citation>
    <scope>NUCLEOTIDE SEQUENCE</scope>
    <source>
        <strain evidence="1">Expedition CK06-06</strain>
    </source>
</reference>
<accession>X1DXV9</accession>
<feature type="non-terminal residue" evidence="1">
    <location>
        <position position="52"/>
    </location>
</feature>
<protein>
    <submittedName>
        <fullName evidence="1">Uncharacterized protein</fullName>
    </submittedName>
</protein>
<comment type="caution">
    <text evidence="1">The sequence shown here is derived from an EMBL/GenBank/DDBJ whole genome shotgun (WGS) entry which is preliminary data.</text>
</comment>
<dbReference type="AlphaFoldDB" id="X1DXV9"/>
<dbReference type="EMBL" id="BARU01002191">
    <property type="protein sequence ID" value="GAH25107.1"/>
    <property type="molecule type" value="Genomic_DNA"/>
</dbReference>
<proteinExistence type="predicted"/>
<name>X1DXV9_9ZZZZ</name>
<evidence type="ECO:0000313" key="1">
    <source>
        <dbReference type="EMBL" id="GAH25107.1"/>
    </source>
</evidence>
<sequence length="52" mass="6090">MNSIDGDIDISNYLSKKILKKIKAVDLSKLLPEVRLKRIDKYLMEIVEEEKI</sequence>
<gene>
    <name evidence="1" type="ORF">S03H2_05289</name>
</gene>